<protein>
    <submittedName>
        <fullName evidence="1">Uncharacterized protein</fullName>
    </submittedName>
</protein>
<organism evidence="1 2">
    <name type="scientific">Persephonella atlantica</name>
    <dbReference type="NCBI Taxonomy" id="2699429"/>
    <lineage>
        <taxon>Bacteria</taxon>
        <taxon>Pseudomonadati</taxon>
        <taxon>Aquificota</taxon>
        <taxon>Aquificia</taxon>
        <taxon>Aquificales</taxon>
        <taxon>Hydrogenothermaceae</taxon>
        <taxon>Persephonella</taxon>
    </lineage>
</organism>
<dbReference type="EMBL" id="JAACYA010000001">
    <property type="protein sequence ID" value="MBK3332342.1"/>
    <property type="molecule type" value="Genomic_DNA"/>
</dbReference>
<comment type="caution">
    <text evidence="1">The sequence shown here is derived from an EMBL/GenBank/DDBJ whole genome shotgun (WGS) entry which is preliminary data.</text>
</comment>
<keyword evidence="2" id="KW-1185">Reference proteome</keyword>
<dbReference type="RefSeq" id="WP_200673720.1">
    <property type="nucleotide sequence ID" value="NZ_JAACYA010000001.1"/>
</dbReference>
<reference evidence="1 2" key="1">
    <citation type="journal article" date="2021" name="Syst. Appl. Microbiol.">
        <title>Persephonella atlantica sp. nov.: How to adapt to physico-chemical gradients in high temperature hydrothermal habitats.</title>
        <authorList>
            <person name="Francois D.X."/>
            <person name="Godfroy A."/>
            <person name="Mathien C."/>
            <person name="Aube J."/>
            <person name="Cathalot C."/>
            <person name="Lesongeur F."/>
            <person name="L'Haridon S."/>
            <person name="Philippon X."/>
            <person name="Roussel E.G."/>
        </authorList>
    </citation>
    <scope>NUCLEOTIDE SEQUENCE [LARGE SCALE GENOMIC DNA]</scope>
    <source>
        <strain evidence="1 2">MO1340</strain>
    </source>
</reference>
<dbReference type="Proteomes" id="UP000772812">
    <property type="component" value="Unassembled WGS sequence"/>
</dbReference>
<proteinExistence type="predicted"/>
<sequence>MVKFTWYLKKGKYAQMNICGLDFPEENFVKHVLKRKKEGLIKTTEEYIEKIKETIRNADKFYLVRQLQDCIDKVVLFSSKTKWLVMIIYEKNRILTCFYLWKSDTLEEYFQMMGFDTYLREDCKNSSYREVVKSENSKYSRFIKALQDRC</sequence>
<gene>
    <name evidence="1" type="ORF">GWK41_04580</name>
</gene>
<evidence type="ECO:0000313" key="1">
    <source>
        <dbReference type="EMBL" id="MBK3332342.1"/>
    </source>
</evidence>
<name>A0ABS1GHD0_9AQUI</name>
<evidence type="ECO:0000313" key="2">
    <source>
        <dbReference type="Proteomes" id="UP000772812"/>
    </source>
</evidence>
<accession>A0ABS1GHD0</accession>